<accession>A0A2D2CXE8</accession>
<dbReference type="STRING" id="595536.GCA_000178815_04063"/>
<dbReference type="AlphaFoldDB" id="A0A2D2CXE8"/>
<dbReference type="RefSeq" id="WP_003608785.1">
    <property type="nucleotide sequence ID" value="NZ_ADVE02000001.1"/>
</dbReference>
<proteinExistence type="predicted"/>
<organism evidence="1 2">
    <name type="scientific">Methylosinus trichosporium (strain ATCC 35070 / NCIMB 11131 / UNIQEM 75 / OB3b)</name>
    <dbReference type="NCBI Taxonomy" id="595536"/>
    <lineage>
        <taxon>Bacteria</taxon>
        <taxon>Pseudomonadati</taxon>
        <taxon>Pseudomonadota</taxon>
        <taxon>Alphaproteobacteria</taxon>
        <taxon>Hyphomicrobiales</taxon>
        <taxon>Methylocystaceae</taxon>
        <taxon>Methylosinus</taxon>
    </lineage>
</organism>
<name>A0A2D2CXE8_METT3</name>
<dbReference type="Proteomes" id="UP000230709">
    <property type="component" value="Chromosome"/>
</dbReference>
<keyword evidence="2" id="KW-1185">Reference proteome</keyword>
<protein>
    <submittedName>
        <fullName evidence="1">Uncharacterized protein</fullName>
    </submittedName>
</protein>
<evidence type="ECO:0000313" key="2">
    <source>
        <dbReference type="Proteomes" id="UP000230709"/>
    </source>
</evidence>
<evidence type="ECO:0000313" key="1">
    <source>
        <dbReference type="EMBL" id="ATQ67405.1"/>
    </source>
</evidence>
<reference evidence="2" key="1">
    <citation type="submission" date="2017-10" db="EMBL/GenBank/DDBJ databases">
        <title>Completed PacBio SMRT sequence of Methylosinus trichosporium OB3b reveals presence of a third large plasmid.</title>
        <authorList>
            <person name="Charles T.C."/>
            <person name="Lynch M.D.J."/>
            <person name="Heil J.R."/>
            <person name="Cheng J."/>
        </authorList>
    </citation>
    <scope>NUCLEOTIDE SEQUENCE [LARGE SCALE GENOMIC DNA]</scope>
    <source>
        <strain evidence="2">OB3b</strain>
    </source>
</reference>
<gene>
    <name evidence="1" type="ORF">CQW49_05480</name>
</gene>
<dbReference type="EMBL" id="CP023737">
    <property type="protein sequence ID" value="ATQ67405.1"/>
    <property type="molecule type" value="Genomic_DNA"/>
</dbReference>
<dbReference type="KEGG" id="mtw:CQW49_05480"/>
<sequence>MTDTKKIVEKYEDIESEICDLRNITDIVSSFVEDKLNGTHRRFMHGDQPMVMVTAREANLMTFSIYQVEKLAKELQDKFYAITEARK</sequence>